<dbReference type="Pfam" id="PF01734">
    <property type="entry name" value="Patatin"/>
    <property type="match status" value="1"/>
</dbReference>
<feature type="signal peptide" evidence="5">
    <location>
        <begin position="1"/>
        <end position="29"/>
    </location>
</feature>
<gene>
    <name evidence="7" type="ORF">PEV8663_03121</name>
</gene>
<dbReference type="GO" id="GO:0016787">
    <property type="term" value="F:hydrolase activity"/>
    <property type="evidence" value="ECO:0007669"/>
    <property type="project" value="UniProtKB-UniRule"/>
</dbReference>
<proteinExistence type="predicted"/>
<dbReference type="EMBL" id="FXYH01000012">
    <property type="protein sequence ID" value="SMX45816.1"/>
    <property type="molecule type" value="Genomic_DNA"/>
</dbReference>
<dbReference type="AlphaFoldDB" id="A0A238KUS6"/>
<dbReference type="Proteomes" id="UP000220836">
    <property type="component" value="Unassembled WGS sequence"/>
</dbReference>
<dbReference type="InterPro" id="IPR006311">
    <property type="entry name" value="TAT_signal"/>
</dbReference>
<dbReference type="GO" id="GO:0016042">
    <property type="term" value="P:lipid catabolic process"/>
    <property type="evidence" value="ECO:0007669"/>
    <property type="project" value="UniProtKB-UniRule"/>
</dbReference>
<evidence type="ECO:0000256" key="4">
    <source>
        <dbReference type="PROSITE-ProRule" id="PRU01161"/>
    </source>
</evidence>
<dbReference type="PROSITE" id="PS51635">
    <property type="entry name" value="PNPLA"/>
    <property type="match status" value="1"/>
</dbReference>
<evidence type="ECO:0000313" key="8">
    <source>
        <dbReference type="Proteomes" id="UP000220836"/>
    </source>
</evidence>
<protein>
    <submittedName>
        <fullName evidence="7">Patatin-like phospholipase</fullName>
    </submittedName>
</protein>
<feature type="active site" description="Nucleophile" evidence="4">
    <location>
        <position position="112"/>
    </location>
</feature>
<reference evidence="7 8" key="1">
    <citation type="submission" date="2017-05" db="EMBL/GenBank/DDBJ databases">
        <authorList>
            <person name="Song R."/>
            <person name="Chenine A.L."/>
            <person name="Ruprecht R.M."/>
        </authorList>
    </citation>
    <scope>NUCLEOTIDE SEQUENCE [LARGE SCALE GENOMIC DNA]</scope>
    <source>
        <strain evidence="7 8">CECT 8663</strain>
    </source>
</reference>
<keyword evidence="5" id="KW-0732">Signal</keyword>
<sequence length="375" mass="39944">MTQATISPPNVSRRAVLTGLAAASLSACADPSAISWSTRSMTETDPLSRFRLLANASSKQWSRHLHPLEAKTGISALALSGGGEDGAFGAGALAGWTASGNRPEFDMVTGISTGALIAPFAFLGPAQDDALRRIFTQYDAKDIMQLRVFKAPLGDAIYDTTPLAGLIKDFTPPAVLRAIAARHAAGGRLFVVTSDLDRSRAVVWNMGEIAQSGQYDLFRALLRASAALPGLFSPVTLTYKIGDTTYTETHLDGGVHMQFLAIPQFAYTSKHHKLPEGSLYLLINNTLEPAPTKVSRSALAISQHALTTSVRANALAEVNATRLFARANRIDLSVASVDPDSGVIYDPSDRFSSAYMNALFQNGFARGIGGTLWTS</sequence>
<feature type="chain" id="PRO_5012308488" evidence="5">
    <location>
        <begin position="30"/>
        <end position="375"/>
    </location>
</feature>
<evidence type="ECO:0000256" key="2">
    <source>
        <dbReference type="ARBA" id="ARBA00022963"/>
    </source>
</evidence>
<feature type="domain" description="PNPLA" evidence="6">
    <location>
        <begin position="77"/>
        <end position="268"/>
    </location>
</feature>
<dbReference type="InterPro" id="IPR016035">
    <property type="entry name" value="Acyl_Trfase/lysoPLipase"/>
</dbReference>
<dbReference type="SUPFAM" id="SSF52151">
    <property type="entry name" value="FabD/lysophospholipase-like"/>
    <property type="match status" value="1"/>
</dbReference>
<dbReference type="InterPro" id="IPR002641">
    <property type="entry name" value="PNPLA_dom"/>
</dbReference>
<evidence type="ECO:0000259" key="6">
    <source>
        <dbReference type="PROSITE" id="PS51635"/>
    </source>
</evidence>
<dbReference type="PANTHER" id="PTHR14226:SF74">
    <property type="entry name" value="BLR4684 PROTEIN"/>
    <property type="match status" value="1"/>
</dbReference>
<keyword evidence="3 4" id="KW-0443">Lipid metabolism</keyword>
<evidence type="ECO:0000256" key="1">
    <source>
        <dbReference type="ARBA" id="ARBA00022801"/>
    </source>
</evidence>
<dbReference type="PANTHER" id="PTHR14226">
    <property type="entry name" value="NEUROPATHY TARGET ESTERASE/SWISS CHEESE D.MELANOGASTER"/>
    <property type="match status" value="1"/>
</dbReference>
<feature type="short sequence motif" description="GXGXXG" evidence="4">
    <location>
        <begin position="81"/>
        <end position="86"/>
    </location>
</feature>
<dbReference type="PROSITE" id="PS51318">
    <property type="entry name" value="TAT"/>
    <property type="match status" value="1"/>
</dbReference>
<evidence type="ECO:0000256" key="5">
    <source>
        <dbReference type="SAM" id="SignalP"/>
    </source>
</evidence>
<name>A0A238KUS6_9RHOB</name>
<keyword evidence="2 4" id="KW-0442">Lipid degradation</keyword>
<feature type="active site" description="Proton acceptor" evidence="4">
    <location>
        <position position="252"/>
    </location>
</feature>
<keyword evidence="1 4" id="KW-0378">Hydrolase</keyword>
<keyword evidence="8" id="KW-1185">Reference proteome</keyword>
<dbReference type="InterPro" id="IPR050301">
    <property type="entry name" value="NTE"/>
</dbReference>
<accession>A0A238KUS6</accession>
<dbReference type="Gene3D" id="3.40.1090.10">
    <property type="entry name" value="Cytosolic phospholipase A2 catalytic domain"/>
    <property type="match status" value="1"/>
</dbReference>
<feature type="short sequence motif" description="DGA/G" evidence="4">
    <location>
        <begin position="252"/>
        <end position="254"/>
    </location>
</feature>
<organism evidence="7 8">
    <name type="scientific">Pelagimonas varians</name>
    <dbReference type="NCBI Taxonomy" id="696760"/>
    <lineage>
        <taxon>Bacteria</taxon>
        <taxon>Pseudomonadati</taxon>
        <taxon>Pseudomonadota</taxon>
        <taxon>Alphaproteobacteria</taxon>
        <taxon>Rhodobacterales</taxon>
        <taxon>Roseobacteraceae</taxon>
        <taxon>Pelagimonas</taxon>
    </lineage>
</organism>
<evidence type="ECO:0000256" key="3">
    <source>
        <dbReference type="ARBA" id="ARBA00023098"/>
    </source>
</evidence>
<evidence type="ECO:0000313" key="7">
    <source>
        <dbReference type="EMBL" id="SMX45816.1"/>
    </source>
</evidence>
<feature type="short sequence motif" description="GXSXG" evidence="4">
    <location>
        <begin position="110"/>
        <end position="114"/>
    </location>
</feature>